<dbReference type="OrthoDB" id="1700726at2759"/>
<evidence type="ECO:0000313" key="1">
    <source>
        <dbReference type="EMBL" id="TFK34193.1"/>
    </source>
</evidence>
<keyword evidence="2" id="KW-1185">Reference proteome</keyword>
<accession>A0A5C3LPI3</accession>
<dbReference type="Proteomes" id="UP000308652">
    <property type="component" value="Unassembled WGS sequence"/>
</dbReference>
<evidence type="ECO:0000313" key="2">
    <source>
        <dbReference type="Proteomes" id="UP000308652"/>
    </source>
</evidence>
<dbReference type="STRING" id="68775.A0A5C3LPI3"/>
<sequence>MTESCGYFANPAARELPVGWFGWEMHSGRQQEAALSVYKWLEEGMGSLNIGLGTFGLKNLIKLQTSGYIALEPLECTYKAYNLIENNCAHTMSDHKQPMAIVILHKQHFHHHLATNRLFGIDLNTSVNLGTGL</sequence>
<dbReference type="AlphaFoldDB" id="A0A5C3LPI3"/>
<dbReference type="EMBL" id="ML213635">
    <property type="protein sequence ID" value="TFK34193.1"/>
    <property type="molecule type" value="Genomic_DNA"/>
</dbReference>
<gene>
    <name evidence="1" type="ORF">BDQ12DRAFT_669625</name>
</gene>
<protein>
    <submittedName>
        <fullName evidence="1">Uncharacterized protein</fullName>
    </submittedName>
</protein>
<reference evidence="1 2" key="1">
    <citation type="journal article" date="2019" name="Nat. Ecol. Evol.">
        <title>Megaphylogeny resolves global patterns of mushroom evolution.</title>
        <authorList>
            <person name="Varga T."/>
            <person name="Krizsan K."/>
            <person name="Foldi C."/>
            <person name="Dima B."/>
            <person name="Sanchez-Garcia M."/>
            <person name="Sanchez-Ramirez S."/>
            <person name="Szollosi G.J."/>
            <person name="Szarkandi J.G."/>
            <person name="Papp V."/>
            <person name="Albert L."/>
            <person name="Andreopoulos W."/>
            <person name="Angelini C."/>
            <person name="Antonin V."/>
            <person name="Barry K.W."/>
            <person name="Bougher N.L."/>
            <person name="Buchanan P."/>
            <person name="Buyck B."/>
            <person name="Bense V."/>
            <person name="Catcheside P."/>
            <person name="Chovatia M."/>
            <person name="Cooper J."/>
            <person name="Damon W."/>
            <person name="Desjardin D."/>
            <person name="Finy P."/>
            <person name="Geml J."/>
            <person name="Haridas S."/>
            <person name="Hughes K."/>
            <person name="Justo A."/>
            <person name="Karasinski D."/>
            <person name="Kautmanova I."/>
            <person name="Kiss B."/>
            <person name="Kocsube S."/>
            <person name="Kotiranta H."/>
            <person name="LaButti K.M."/>
            <person name="Lechner B.E."/>
            <person name="Liimatainen K."/>
            <person name="Lipzen A."/>
            <person name="Lukacs Z."/>
            <person name="Mihaltcheva S."/>
            <person name="Morgado L.N."/>
            <person name="Niskanen T."/>
            <person name="Noordeloos M.E."/>
            <person name="Ohm R.A."/>
            <person name="Ortiz-Santana B."/>
            <person name="Ovrebo C."/>
            <person name="Racz N."/>
            <person name="Riley R."/>
            <person name="Savchenko A."/>
            <person name="Shiryaev A."/>
            <person name="Soop K."/>
            <person name="Spirin V."/>
            <person name="Szebenyi C."/>
            <person name="Tomsovsky M."/>
            <person name="Tulloss R.E."/>
            <person name="Uehling J."/>
            <person name="Grigoriev I.V."/>
            <person name="Vagvolgyi C."/>
            <person name="Papp T."/>
            <person name="Martin F.M."/>
            <person name="Miettinen O."/>
            <person name="Hibbett D.S."/>
            <person name="Nagy L.G."/>
        </authorList>
    </citation>
    <scope>NUCLEOTIDE SEQUENCE [LARGE SCALE GENOMIC DNA]</scope>
    <source>
        <strain evidence="1 2">CBS 166.37</strain>
    </source>
</reference>
<organism evidence="1 2">
    <name type="scientific">Crucibulum laeve</name>
    <dbReference type="NCBI Taxonomy" id="68775"/>
    <lineage>
        <taxon>Eukaryota</taxon>
        <taxon>Fungi</taxon>
        <taxon>Dikarya</taxon>
        <taxon>Basidiomycota</taxon>
        <taxon>Agaricomycotina</taxon>
        <taxon>Agaricomycetes</taxon>
        <taxon>Agaricomycetidae</taxon>
        <taxon>Agaricales</taxon>
        <taxon>Agaricineae</taxon>
        <taxon>Nidulariaceae</taxon>
        <taxon>Crucibulum</taxon>
    </lineage>
</organism>
<proteinExistence type="predicted"/>
<name>A0A5C3LPI3_9AGAR</name>